<sequence>MTETGNCSNKVFTCKAGNFCPANSSTIVKCQPCSETMVYGQSCYCQDSKPIDNCQECAGNRCSKCLSQTFLQNGKCLDCPPYCDTCADTNSCITCTEGYEKNPYTGICELFCKSEDECLRIGEEFGEPATSMAQTCIPNCLVCFTTTTCEFCNPSGFISTLSGQCTSKCVNIQNGNYCDNGTAKPCDENLTSECKCGRADFCASCNQAGTQCKKCLPHMKFNKTGECDGCEDGFALESSQCIPCTDENCKTCPAKKNICTGCKNNFMVQNGKCEKQCTTIANCTASQICDKICKTCTGNCATCKDAVDTCMTCKSGFILENQKCAACPSDCANCDGDKNDCKICKEGFFAKDKICNTCDGNTTEKCKCRNAVNCATCDSSDIGKCGNCITSYKKASDETCSTCVDGYLMVGMVCKKCEQTCATCSQSIQKCTSCIDSHTMSINQTCEKDCMDALTDGNTCTDEKTVDCGGNDQITACKCKDAANCLKCDSSDNKKCESCMTGYKFVNQQCDSCIDGYTAVGKLCFPQDDTLSTNLSGGAVAGIVIAVLIVVGGVAGGAFWYMKKSKVNQEIEKQNFSRQ</sequence>
<keyword evidence="4" id="KW-1185">Reference proteome</keyword>
<keyword evidence="1" id="KW-1133">Transmembrane helix</keyword>
<feature type="domain" description="EGF-like" evidence="2">
    <location>
        <begin position="135"/>
        <end position="166"/>
    </location>
</feature>
<dbReference type="RefSeq" id="XP_067766949.1">
    <property type="nucleotide sequence ID" value="XM_067905632.1"/>
</dbReference>
<name>A0A9P8LXP8_9EUKA</name>
<proteinExistence type="predicted"/>
<feature type="domain" description="EGF-like" evidence="2">
    <location>
        <begin position="243"/>
        <end position="274"/>
    </location>
</feature>
<gene>
    <name evidence="3" type="ORF">SS50377_21736</name>
</gene>
<dbReference type="AlphaFoldDB" id="A0A9P8LXP8"/>
<keyword evidence="1" id="KW-0812">Transmembrane</keyword>
<dbReference type="SUPFAM" id="SSF57184">
    <property type="entry name" value="Growth factor receptor domain"/>
    <property type="match status" value="3"/>
</dbReference>
<dbReference type="PANTHER" id="PTHR23275:SF100">
    <property type="entry name" value="EGF-LIKE DOMAIN-CONTAINING PROTEIN"/>
    <property type="match status" value="1"/>
</dbReference>
<dbReference type="GeneID" id="94295759"/>
<feature type="domain" description="EGF-like" evidence="2">
    <location>
        <begin position="295"/>
        <end position="325"/>
    </location>
</feature>
<accession>A0A9P8LXP8</accession>
<protein>
    <submittedName>
        <fullName evidence="3">Cysteine-rich membrane protein 2</fullName>
    </submittedName>
</protein>
<evidence type="ECO:0000313" key="4">
    <source>
        <dbReference type="Proteomes" id="UP000018208"/>
    </source>
</evidence>
<feature type="transmembrane region" description="Helical" evidence="1">
    <location>
        <begin position="539"/>
        <end position="561"/>
    </location>
</feature>
<dbReference type="Gene3D" id="2.10.220.10">
    <property type="entry name" value="Hormone Receptor, Insulin-like Growth Factor Receptor 1, Chain A, domain 2"/>
    <property type="match status" value="1"/>
</dbReference>
<feature type="domain" description="EGF-like" evidence="2">
    <location>
        <begin position="376"/>
        <end position="415"/>
    </location>
</feature>
<dbReference type="InterPro" id="IPR006212">
    <property type="entry name" value="Furin_repeat"/>
</dbReference>
<evidence type="ECO:0000313" key="3">
    <source>
        <dbReference type="EMBL" id="KAH0576176.1"/>
    </source>
</evidence>
<evidence type="ECO:0000259" key="2">
    <source>
        <dbReference type="SMART" id="SM00181"/>
    </source>
</evidence>
<dbReference type="SMART" id="SM00181">
    <property type="entry name" value="EGF"/>
    <property type="match status" value="7"/>
</dbReference>
<feature type="domain" description="EGF-like" evidence="2">
    <location>
        <begin position="201"/>
        <end position="242"/>
    </location>
</feature>
<keyword evidence="1" id="KW-0472">Membrane</keyword>
<evidence type="ECO:0000256" key="1">
    <source>
        <dbReference type="SAM" id="Phobius"/>
    </source>
</evidence>
<reference evidence="3 4" key="1">
    <citation type="journal article" date="2014" name="PLoS Genet.">
        <title>The Genome of Spironucleus salmonicida Highlights a Fish Pathogen Adapted to Fluctuating Environments.</title>
        <authorList>
            <person name="Xu F."/>
            <person name="Jerlstrom-Hultqvist J."/>
            <person name="Einarsson E."/>
            <person name="Astvaldsson A."/>
            <person name="Svard S.G."/>
            <person name="Andersson J.O."/>
        </authorList>
    </citation>
    <scope>NUCLEOTIDE SEQUENCE [LARGE SCALE GENOMIC DNA]</scope>
    <source>
        <strain evidence="3 4">ATCC 50377</strain>
    </source>
</reference>
<dbReference type="KEGG" id="ssao:94295759"/>
<feature type="domain" description="EGF-like" evidence="2">
    <location>
        <begin position="478"/>
        <end position="511"/>
    </location>
</feature>
<dbReference type="OrthoDB" id="300641at2759"/>
<dbReference type="PANTHER" id="PTHR23275">
    <property type="entry name" value="CABRIOLET.-RELATED"/>
    <property type="match status" value="1"/>
</dbReference>
<comment type="caution">
    <text evidence="3">The sequence shown here is derived from an EMBL/GenBank/DDBJ whole genome shotgun (WGS) entry which is preliminary data.</text>
</comment>
<feature type="domain" description="EGF-like" evidence="2">
    <location>
        <begin position="78"/>
        <end position="109"/>
    </location>
</feature>
<dbReference type="Proteomes" id="UP000018208">
    <property type="component" value="Unassembled WGS sequence"/>
</dbReference>
<dbReference type="InterPro" id="IPR009030">
    <property type="entry name" value="Growth_fac_rcpt_cys_sf"/>
</dbReference>
<dbReference type="SMART" id="SM00261">
    <property type="entry name" value="FU"/>
    <property type="match status" value="8"/>
</dbReference>
<organism evidence="3 4">
    <name type="scientific">Spironucleus salmonicida</name>
    <dbReference type="NCBI Taxonomy" id="348837"/>
    <lineage>
        <taxon>Eukaryota</taxon>
        <taxon>Metamonada</taxon>
        <taxon>Diplomonadida</taxon>
        <taxon>Hexamitidae</taxon>
        <taxon>Hexamitinae</taxon>
        <taxon>Spironucleus</taxon>
    </lineage>
</organism>
<dbReference type="InterPro" id="IPR052798">
    <property type="entry name" value="Giardia_VSA"/>
</dbReference>
<dbReference type="InterPro" id="IPR000742">
    <property type="entry name" value="EGF"/>
</dbReference>
<dbReference type="EMBL" id="AUWU02000002">
    <property type="protein sequence ID" value="KAH0576176.1"/>
    <property type="molecule type" value="Genomic_DNA"/>
</dbReference>